<sequence length="506" mass="56443">MAAIGAFVVSWILSRLTPGSDCPPTTAAHQERPLRELEAVRPLVPAVPPDAKNLPLPVLLDRSSSTAAAVGDESLRLAVESGDPKRVAEVLARPDTDINRFFDRFSYRHTALFIATKLGKIDLMRLLLNAGADPNLICTSTQIYERDTLDFHETALYHAVRTKKLDAARELLSHPATDVNIVCRHEYVRGEEEWGEDIETMTFRALDVVPVGPAGERIAAEIRDRGGLTAAEQGEVPVLKRLPSPRKFFNELSEVPFVVRSAGLVDPSDPIWTDEGLLQALGSEYKLSAVEVELTETRSIPAVKDFPLPKFLGMYRTNELYSVSQMPRRIRSHYKLFPFLSCGGWTYHLFEPVLWMAGGRTRSVIHQDSQHNQHCVIDGSKRFIIWPADSGIDSDAFGWIDVEDFPEHKEQFPEVYGAFAARVNINDMDLKAFPAWSEAVWWEATLEAGDCLYGFASTCDDEENPSSTVLSDCEFYDTTGNDTRASFASQTSACGKLRKQYEGVEL</sequence>
<protein>
    <recommendedName>
        <fullName evidence="9">Cupin-like domain-containing protein</fullName>
    </recommendedName>
</protein>
<comment type="caution">
    <text evidence="10">The sequence shown here is derived from an EMBL/GenBank/DDBJ whole genome shotgun (WGS) entry which is preliminary data.</text>
</comment>
<feature type="chain" id="PRO_5029731709" description="Cupin-like domain-containing protein" evidence="8">
    <location>
        <begin position="20"/>
        <end position="506"/>
    </location>
</feature>
<dbReference type="Pfam" id="PF13621">
    <property type="entry name" value="Cupin_8"/>
    <property type="match status" value="1"/>
</dbReference>
<reference evidence="10 11" key="1">
    <citation type="submission" date="2020-04" db="EMBL/GenBank/DDBJ databases">
        <title>Perkinsus olseni comparative genomics.</title>
        <authorList>
            <person name="Bogema D.R."/>
        </authorList>
    </citation>
    <scope>NUCLEOTIDE SEQUENCE [LARGE SCALE GENOMIC DNA]</scope>
    <source>
        <strain evidence="10">ATCC PRA-31</strain>
    </source>
</reference>
<organism evidence="10 11">
    <name type="scientific">Perkinsus olseni</name>
    <name type="common">Perkinsus atlanticus</name>
    <dbReference type="NCBI Taxonomy" id="32597"/>
    <lineage>
        <taxon>Eukaryota</taxon>
        <taxon>Sar</taxon>
        <taxon>Alveolata</taxon>
        <taxon>Perkinsozoa</taxon>
        <taxon>Perkinsea</taxon>
        <taxon>Perkinsida</taxon>
        <taxon>Perkinsidae</taxon>
        <taxon>Perkinsus</taxon>
    </lineage>
</organism>
<evidence type="ECO:0000256" key="4">
    <source>
        <dbReference type="ARBA" id="ARBA00023002"/>
    </source>
</evidence>
<evidence type="ECO:0000256" key="5">
    <source>
        <dbReference type="ARBA" id="ARBA00023004"/>
    </source>
</evidence>
<dbReference type="Gene3D" id="1.25.40.20">
    <property type="entry name" value="Ankyrin repeat-containing domain"/>
    <property type="match status" value="1"/>
</dbReference>
<comment type="cofactor">
    <cofactor evidence="1">
        <name>Fe(2+)</name>
        <dbReference type="ChEBI" id="CHEBI:29033"/>
    </cofactor>
</comment>
<dbReference type="PANTHER" id="PTHR12461">
    <property type="entry name" value="HYPOXIA-INDUCIBLE FACTOR 1 ALPHA INHIBITOR-RELATED"/>
    <property type="match status" value="1"/>
</dbReference>
<evidence type="ECO:0000256" key="2">
    <source>
        <dbReference type="ARBA" id="ARBA00004123"/>
    </source>
</evidence>
<gene>
    <name evidence="10" type="ORF">FOL46_006376</name>
</gene>
<evidence type="ECO:0000256" key="1">
    <source>
        <dbReference type="ARBA" id="ARBA00001954"/>
    </source>
</evidence>
<evidence type="ECO:0000256" key="3">
    <source>
        <dbReference type="ARBA" id="ARBA00022723"/>
    </source>
</evidence>
<dbReference type="EMBL" id="JABANN010000041">
    <property type="protein sequence ID" value="KAF4673823.1"/>
    <property type="molecule type" value="Genomic_DNA"/>
</dbReference>
<name>A0A7J6MQF9_PEROL</name>
<dbReference type="GO" id="GO:0005634">
    <property type="term" value="C:nucleus"/>
    <property type="evidence" value="ECO:0007669"/>
    <property type="project" value="UniProtKB-SubCell"/>
</dbReference>
<evidence type="ECO:0000313" key="10">
    <source>
        <dbReference type="EMBL" id="KAF4673823.1"/>
    </source>
</evidence>
<evidence type="ECO:0000313" key="11">
    <source>
        <dbReference type="Proteomes" id="UP000572268"/>
    </source>
</evidence>
<evidence type="ECO:0000259" key="9">
    <source>
        <dbReference type="Pfam" id="PF13621"/>
    </source>
</evidence>
<dbReference type="Proteomes" id="UP000572268">
    <property type="component" value="Unassembled WGS sequence"/>
</dbReference>
<evidence type="ECO:0000256" key="8">
    <source>
        <dbReference type="SAM" id="SignalP"/>
    </source>
</evidence>
<keyword evidence="6" id="KW-0539">Nucleus</keyword>
<dbReference type="SUPFAM" id="SSF48403">
    <property type="entry name" value="Ankyrin repeat"/>
    <property type="match status" value="1"/>
</dbReference>
<proteinExistence type="predicted"/>
<evidence type="ECO:0000256" key="6">
    <source>
        <dbReference type="ARBA" id="ARBA00023242"/>
    </source>
</evidence>
<accession>A0A7J6MQF9</accession>
<dbReference type="SUPFAM" id="SSF51197">
    <property type="entry name" value="Clavaminate synthase-like"/>
    <property type="match status" value="1"/>
</dbReference>
<dbReference type="InterPro" id="IPR041667">
    <property type="entry name" value="Cupin_8"/>
</dbReference>
<keyword evidence="3" id="KW-0479">Metal-binding</keyword>
<dbReference type="PANTHER" id="PTHR12461:SF106">
    <property type="entry name" value="BIFUNCTIONAL PEPTIDASE AND ARGINYL-HYDROXYLASE JMJD5"/>
    <property type="match status" value="1"/>
</dbReference>
<keyword evidence="4" id="KW-0560">Oxidoreductase</keyword>
<feature type="signal peptide" evidence="8">
    <location>
        <begin position="1"/>
        <end position="19"/>
    </location>
</feature>
<dbReference type="AlphaFoldDB" id="A0A7J6MQF9"/>
<dbReference type="PROSITE" id="PS50088">
    <property type="entry name" value="ANK_REPEAT"/>
    <property type="match status" value="1"/>
</dbReference>
<feature type="domain" description="Cupin-like" evidence="9">
    <location>
        <begin position="353"/>
        <end position="453"/>
    </location>
</feature>
<dbReference type="InterPro" id="IPR002110">
    <property type="entry name" value="Ankyrin_rpt"/>
</dbReference>
<evidence type="ECO:0000256" key="7">
    <source>
        <dbReference type="PROSITE-ProRule" id="PRU00023"/>
    </source>
</evidence>
<keyword evidence="5" id="KW-0408">Iron</keyword>
<keyword evidence="7" id="KW-0040">ANK repeat</keyword>
<dbReference type="InterPro" id="IPR036770">
    <property type="entry name" value="Ankyrin_rpt-contain_sf"/>
</dbReference>
<dbReference type="GO" id="GO:0046872">
    <property type="term" value="F:metal ion binding"/>
    <property type="evidence" value="ECO:0007669"/>
    <property type="project" value="UniProtKB-KW"/>
</dbReference>
<comment type="subcellular location">
    <subcellularLocation>
        <location evidence="2">Nucleus</location>
    </subcellularLocation>
</comment>
<dbReference type="SMART" id="SM00248">
    <property type="entry name" value="ANK"/>
    <property type="match status" value="3"/>
</dbReference>
<dbReference type="Pfam" id="PF12796">
    <property type="entry name" value="Ank_2"/>
    <property type="match status" value="1"/>
</dbReference>
<feature type="repeat" description="ANK" evidence="7">
    <location>
        <begin position="107"/>
        <end position="139"/>
    </location>
</feature>
<dbReference type="PROSITE" id="PS50297">
    <property type="entry name" value="ANK_REP_REGION"/>
    <property type="match status" value="1"/>
</dbReference>
<dbReference type="Gene3D" id="2.60.120.650">
    <property type="entry name" value="Cupin"/>
    <property type="match status" value="1"/>
</dbReference>
<keyword evidence="8" id="KW-0732">Signal</keyword>
<dbReference type="GO" id="GO:0016491">
    <property type="term" value="F:oxidoreductase activity"/>
    <property type="evidence" value="ECO:0007669"/>
    <property type="project" value="UniProtKB-KW"/>
</dbReference>